<evidence type="ECO:0000256" key="2">
    <source>
        <dbReference type="ARBA" id="ARBA00022670"/>
    </source>
</evidence>
<keyword evidence="2" id="KW-0645">Protease</keyword>
<evidence type="ECO:0000256" key="6">
    <source>
        <dbReference type="ARBA" id="ARBA00023049"/>
    </source>
</evidence>
<keyword evidence="6 9" id="KW-0482">Metalloprotease</keyword>
<dbReference type="Gene3D" id="3.30.2010.10">
    <property type="entry name" value="Metalloproteases ('zincins'), catalytic domain"/>
    <property type="match status" value="1"/>
</dbReference>
<comment type="caution">
    <text evidence="9">The sequence shown here is derived from an EMBL/GenBank/DDBJ whole genome shotgun (WGS) entry which is preliminary data.</text>
</comment>
<protein>
    <submittedName>
        <fullName evidence="9">M48 family metalloprotease</fullName>
    </submittedName>
</protein>
<evidence type="ECO:0000256" key="4">
    <source>
        <dbReference type="ARBA" id="ARBA00022801"/>
    </source>
</evidence>
<keyword evidence="10" id="KW-1185">Reference proteome</keyword>
<dbReference type="Proteomes" id="UP000600799">
    <property type="component" value="Unassembled WGS sequence"/>
</dbReference>
<evidence type="ECO:0000256" key="3">
    <source>
        <dbReference type="ARBA" id="ARBA00022723"/>
    </source>
</evidence>
<dbReference type="InterPro" id="IPR001915">
    <property type="entry name" value="Peptidase_M48"/>
</dbReference>
<keyword evidence="3" id="KW-0479">Metal-binding</keyword>
<comment type="cofactor">
    <cofactor evidence="1">
        <name>Zn(2+)</name>
        <dbReference type="ChEBI" id="CHEBI:29105"/>
    </cofactor>
</comment>
<dbReference type="EMBL" id="JADQDC010000001">
    <property type="protein sequence ID" value="MBF9149879.1"/>
    <property type="molecule type" value="Genomic_DNA"/>
</dbReference>
<proteinExistence type="predicted"/>
<sequence length="665" mass="70410">MRAAMSGGAGAVRAVARKRLVGKSVVGKRAAVRFGIGIGALAVALVAPVQPVGAQCIPGISCGFSVKGKDGKPYLTGEVTPDALAKADAAMVEPAANGQALSAAALNKGANSGNGLPMPETEKLLMQMIEQIRSQWPHRAPPPVSVRIVGTTAYSASAFPDNVIVVPMGLLMGVQSDDELAWVLAHEFSHIALAHFSREAKQRRLKNGVDKVTACADLGLVLADLRFEKQGDQVKALRRGDQGLLAMSTQVWSNKRKMNSILGYMNQGLARKQEDQADAAAVDLAYRAAFSADDGFKTALERIQADEKRDGDLLQQFGGEFSNYMKVAGGQALVDLSTGQGTGNIFSKLADGLLKNAQNIALKKLDKMMSAGHRPAKKRLAGLGKYVNAVYADKEPLAVRTTQIERIRATAEYADARATVIAVDTAHLKIPGGACDAKDAACNAKVLAAAQEGLAAMQPALARRFKGTPLVANTVGFLYRQTGRIAEADRMYDIANSAGMAAAPAAAPARKGRKAAPAVAAPPVPPDPYMQQSIAGFGEHVDMLLRARNYAKAKKVIDLARNRFGDDEPFLPAMVAIAFQTKDAKGGTEALLRCYESDNPTLSNACEFAFMNGEQQDQFALLAPADQDSLLRQINKASADARRGTGCGLPTAKEVKEADKGEDDD</sequence>
<evidence type="ECO:0000256" key="1">
    <source>
        <dbReference type="ARBA" id="ARBA00001947"/>
    </source>
</evidence>
<dbReference type="Pfam" id="PF01435">
    <property type="entry name" value="Peptidase_M48"/>
    <property type="match status" value="1"/>
</dbReference>
<accession>A0ABS0HC81</accession>
<feature type="region of interest" description="Disordered" evidence="7">
    <location>
        <begin position="639"/>
        <end position="665"/>
    </location>
</feature>
<organism evidence="9 10">
    <name type="scientific">Novosphingobium jiangmenense</name>
    <dbReference type="NCBI Taxonomy" id="2791981"/>
    <lineage>
        <taxon>Bacteria</taxon>
        <taxon>Pseudomonadati</taxon>
        <taxon>Pseudomonadota</taxon>
        <taxon>Alphaproteobacteria</taxon>
        <taxon>Sphingomonadales</taxon>
        <taxon>Sphingomonadaceae</taxon>
        <taxon>Novosphingobium</taxon>
    </lineage>
</organism>
<name>A0ABS0HC81_9SPHN</name>
<evidence type="ECO:0000256" key="5">
    <source>
        <dbReference type="ARBA" id="ARBA00022833"/>
    </source>
</evidence>
<dbReference type="GO" id="GO:0008237">
    <property type="term" value="F:metallopeptidase activity"/>
    <property type="evidence" value="ECO:0007669"/>
    <property type="project" value="UniProtKB-KW"/>
</dbReference>
<evidence type="ECO:0000259" key="8">
    <source>
        <dbReference type="Pfam" id="PF01435"/>
    </source>
</evidence>
<gene>
    <name evidence="9" type="ORF">I2488_02560</name>
</gene>
<feature type="domain" description="Peptidase M48" evidence="8">
    <location>
        <begin position="143"/>
        <end position="293"/>
    </location>
</feature>
<evidence type="ECO:0000256" key="7">
    <source>
        <dbReference type="SAM" id="MobiDB-lite"/>
    </source>
</evidence>
<evidence type="ECO:0000313" key="10">
    <source>
        <dbReference type="Proteomes" id="UP000600799"/>
    </source>
</evidence>
<reference evidence="9 10" key="1">
    <citation type="submission" date="2020-11" db="EMBL/GenBank/DDBJ databases">
        <title>The genome sequence of Novosphingobium sp. 1Y9A.</title>
        <authorList>
            <person name="Liu Y."/>
        </authorList>
    </citation>
    <scope>NUCLEOTIDE SEQUENCE [LARGE SCALE GENOMIC DNA]</scope>
    <source>
        <strain evidence="9 10">1Y9A</strain>
    </source>
</reference>
<evidence type="ECO:0000313" key="9">
    <source>
        <dbReference type="EMBL" id="MBF9149879.1"/>
    </source>
</evidence>
<keyword evidence="5" id="KW-0862">Zinc</keyword>
<keyword evidence="4" id="KW-0378">Hydrolase</keyword>